<dbReference type="InterPro" id="IPR003340">
    <property type="entry name" value="B3_DNA-bd"/>
</dbReference>
<evidence type="ECO:0000256" key="5">
    <source>
        <dbReference type="ARBA" id="ARBA00023242"/>
    </source>
</evidence>
<evidence type="ECO:0000256" key="2">
    <source>
        <dbReference type="ARBA" id="ARBA00023015"/>
    </source>
</evidence>
<evidence type="ECO:0000256" key="1">
    <source>
        <dbReference type="ARBA" id="ARBA00004123"/>
    </source>
</evidence>
<evidence type="ECO:0000313" key="9">
    <source>
        <dbReference type="Proteomes" id="UP001141552"/>
    </source>
</evidence>
<evidence type="ECO:0000259" key="7">
    <source>
        <dbReference type="PROSITE" id="PS50863"/>
    </source>
</evidence>
<evidence type="ECO:0000313" key="8">
    <source>
        <dbReference type="EMBL" id="KAJ4839873.1"/>
    </source>
</evidence>
<evidence type="ECO:0000256" key="4">
    <source>
        <dbReference type="ARBA" id="ARBA00023163"/>
    </source>
</evidence>
<protein>
    <recommendedName>
        <fullName evidence="7">TF-B3 domain-containing protein</fullName>
    </recommendedName>
</protein>
<dbReference type="GO" id="GO:0003677">
    <property type="term" value="F:DNA binding"/>
    <property type="evidence" value="ECO:0007669"/>
    <property type="project" value="UniProtKB-KW"/>
</dbReference>
<keyword evidence="9" id="KW-1185">Reference proteome</keyword>
<name>A0A9Q0FYH9_9ROSI</name>
<evidence type="ECO:0000256" key="3">
    <source>
        <dbReference type="ARBA" id="ARBA00023125"/>
    </source>
</evidence>
<gene>
    <name evidence="8" type="ORF">Tsubulata_003178</name>
</gene>
<dbReference type="PANTHER" id="PTHR31541">
    <property type="entry name" value="B3 DOMAIN PLANT PROTEIN-RELATED"/>
    <property type="match status" value="1"/>
</dbReference>
<evidence type="ECO:0000256" key="6">
    <source>
        <dbReference type="SAM" id="MobiDB-lite"/>
    </source>
</evidence>
<dbReference type="PROSITE" id="PS50863">
    <property type="entry name" value="B3"/>
    <property type="match status" value="1"/>
</dbReference>
<accession>A0A9Q0FYH9</accession>
<proteinExistence type="predicted"/>
<dbReference type="InterPro" id="IPR005508">
    <property type="entry name" value="At2g31720-like"/>
</dbReference>
<comment type="caution">
    <text evidence="8">The sequence shown here is derived from an EMBL/GenBank/DDBJ whole genome shotgun (WGS) entry which is preliminary data.</text>
</comment>
<dbReference type="InterPro" id="IPR015300">
    <property type="entry name" value="DNA-bd_pseudobarrel_sf"/>
</dbReference>
<dbReference type="PANTHER" id="PTHR31541:SF28">
    <property type="entry name" value="TF-B3 DOMAIN-CONTAINING PROTEIN"/>
    <property type="match status" value="1"/>
</dbReference>
<keyword evidence="4" id="KW-0804">Transcription</keyword>
<reference evidence="8" key="1">
    <citation type="submission" date="2022-02" db="EMBL/GenBank/DDBJ databases">
        <authorList>
            <person name="Henning P.M."/>
            <person name="McCubbin A.G."/>
            <person name="Shore J.S."/>
        </authorList>
    </citation>
    <scope>NUCLEOTIDE SEQUENCE</scope>
    <source>
        <strain evidence="8">F60SS</strain>
        <tissue evidence="8">Leaves</tissue>
    </source>
</reference>
<keyword evidence="3" id="KW-0238">DNA-binding</keyword>
<dbReference type="OrthoDB" id="668173at2759"/>
<dbReference type="CDD" id="cd10017">
    <property type="entry name" value="B3_DNA"/>
    <property type="match status" value="1"/>
</dbReference>
<feature type="region of interest" description="Disordered" evidence="6">
    <location>
        <begin position="87"/>
        <end position="109"/>
    </location>
</feature>
<organism evidence="8 9">
    <name type="scientific">Turnera subulata</name>
    <dbReference type="NCBI Taxonomy" id="218843"/>
    <lineage>
        <taxon>Eukaryota</taxon>
        <taxon>Viridiplantae</taxon>
        <taxon>Streptophyta</taxon>
        <taxon>Embryophyta</taxon>
        <taxon>Tracheophyta</taxon>
        <taxon>Spermatophyta</taxon>
        <taxon>Magnoliopsida</taxon>
        <taxon>eudicotyledons</taxon>
        <taxon>Gunneridae</taxon>
        <taxon>Pentapetalae</taxon>
        <taxon>rosids</taxon>
        <taxon>fabids</taxon>
        <taxon>Malpighiales</taxon>
        <taxon>Passifloraceae</taxon>
        <taxon>Turnera</taxon>
    </lineage>
</organism>
<feature type="domain" description="TF-B3" evidence="7">
    <location>
        <begin position="206"/>
        <end position="272"/>
    </location>
</feature>
<reference evidence="8" key="2">
    <citation type="journal article" date="2023" name="Plants (Basel)">
        <title>Annotation of the Turnera subulata (Passifloraceae) Draft Genome Reveals the S-Locus Evolved after the Divergence of Turneroideae from Passifloroideae in a Stepwise Manner.</title>
        <authorList>
            <person name="Henning P.M."/>
            <person name="Roalson E.H."/>
            <person name="Mir W."/>
            <person name="McCubbin A.G."/>
            <person name="Shore J.S."/>
        </authorList>
    </citation>
    <scope>NUCLEOTIDE SEQUENCE</scope>
    <source>
        <strain evidence="8">F60SS</strain>
    </source>
</reference>
<comment type="subcellular location">
    <subcellularLocation>
        <location evidence="1">Nucleus</location>
    </subcellularLocation>
</comment>
<dbReference type="Gene3D" id="2.40.330.10">
    <property type="entry name" value="DNA-binding pseudobarrel domain"/>
    <property type="match status" value="1"/>
</dbReference>
<sequence>MMQNTEAMVGYPEELKEKETSFAMKQNTEVMETSITMKQKTEVNMVGYPEELKENAALALFLVSLRYEVLDPKAYFRLEELKRKTLGNSDDIDTPKAKKRAGPSQKSRVVVKQEGAINVEKDFPGCLGFTQDEIFEMVNNYKPPRIPPVPGLEGLIGRCSEPFEKQLTGSDVRKDQCRLAMSTADVQKNLMPLLKEDEKIDEGIDVVTYDKYGKEFDMVFKVWSEGRMNVLIRGWKTFCNEHNLQEHRDFVTVWMFRRLDNDKLSFVITRRTLPICEEIKRRRMPRKNPSI</sequence>
<keyword evidence="5" id="KW-0539">Nucleus</keyword>
<dbReference type="EMBL" id="JAKUCV010003177">
    <property type="protein sequence ID" value="KAJ4839873.1"/>
    <property type="molecule type" value="Genomic_DNA"/>
</dbReference>
<dbReference type="AlphaFoldDB" id="A0A9Q0FYH9"/>
<dbReference type="SUPFAM" id="SSF101936">
    <property type="entry name" value="DNA-binding pseudobarrel domain"/>
    <property type="match status" value="1"/>
</dbReference>
<dbReference type="Proteomes" id="UP001141552">
    <property type="component" value="Unassembled WGS sequence"/>
</dbReference>
<keyword evidence="2" id="KW-0805">Transcription regulation</keyword>
<dbReference type="Pfam" id="PF02362">
    <property type="entry name" value="B3"/>
    <property type="match status" value="1"/>
</dbReference>
<dbReference type="GO" id="GO:0005634">
    <property type="term" value="C:nucleus"/>
    <property type="evidence" value="ECO:0007669"/>
    <property type="project" value="UniProtKB-SubCell"/>
</dbReference>